<protein>
    <submittedName>
        <fullName evidence="1">Uncharacterized protein</fullName>
    </submittedName>
</protein>
<dbReference type="Proteomes" id="UP001056120">
    <property type="component" value="Linkage Group LG16"/>
</dbReference>
<evidence type="ECO:0000313" key="1">
    <source>
        <dbReference type="EMBL" id="KAI3773922.1"/>
    </source>
</evidence>
<proteinExistence type="predicted"/>
<comment type="caution">
    <text evidence="1">The sequence shown here is derived from an EMBL/GenBank/DDBJ whole genome shotgun (WGS) entry which is preliminary data.</text>
</comment>
<reference evidence="1 2" key="2">
    <citation type="journal article" date="2022" name="Mol. Ecol. Resour.">
        <title>The genomes of chicory, endive, great burdock and yacon provide insights into Asteraceae paleo-polyploidization history and plant inulin production.</title>
        <authorList>
            <person name="Fan W."/>
            <person name="Wang S."/>
            <person name="Wang H."/>
            <person name="Wang A."/>
            <person name="Jiang F."/>
            <person name="Liu H."/>
            <person name="Zhao H."/>
            <person name="Xu D."/>
            <person name="Zhang Y."/>
        </authorList>
    </citation>
    <scope>NUCLEOTIDE SEQUENCE [LARGE SCALE GENOMIC DNA]</scope>
    <source>
        <strain evidence="2">cv. Yunnan</strain>
        <tissue evidence="1">Leaves</tissue>
    </source>
</reference>
<organism evidence="1 2">
    <name type="scientific">Smallanthus sonchifolius</name>
    <dbReference type="NCBI Taxonomy" id="185202"/>
    <lineage>
        <taxon>Eukaryota</taxon>
        <taxon>Viridiplantae</taxon>
        <taxon>Streptophyta</taxon>
        <taxon>Embryophyta</taxon>
        <taxon>Tracheophyta</taxon>
        <taxon>Spermatophyta</taxon>
        <taxon>Magnoliopsida</taxon>
        <taxon>eudicotyledons</taxon>
        <taxon>Gunneridae</taxon>
        <taxon>Pentapetalae</taxon>
        <taxon>asterids</taxon>
        <taxon>campanulids</taxon>
        <taxon>Asterales</taxon>
        <taxon>Asteraceae</taxon>
        <taxon>Asteroideae</taxon>
        <taxon>Heliantheae alliance</taxon>
        <taxon>Millerieae</taxon>
        <taxon>Smallanthus</taxon>
    </lineage>
</organism>
<accession>A0ACB9FTN6</accession>
<sequence length="229" mass="26543">MIKGGYGYDFQGICKRIKSDSVAKAVKESQELKAYSELLNENMCYVECFEKIADYKKRNHLLMDALNHAHTTNKILKDCEKEYKRKIDDCVKENSHLKLRLKRKNYEIQLLIEKREAEKKLLTEKMEKFANTTIKVDKINISGKVAIEIIEAQIHDKVKYGLEYKSTGENIKAQVNDKVNSEIGYKSVPPPFTTNGFYSHMPQPYILEPFVSNVYPLLEPKRNSEANKV</sequence>
<name>A0ACB9FTN6_9ASTR</name>
<keyword evidence="2" id="KW-1185">Reference proteome</keyword>
<dbReference type="EMBL" id="CM042033">
    <property type="protein sequence ID" value="KAI3773922.1"/>
    <property type="molecule type" value="Genomic_DNA"/>
</dbReference>
<gene>
    <name evidence="1" type="ORF">L1987_48461</name>
</gene>
<evidence type="ECO:0000313" key="2">
    <source>
        <dbReference type="Proteomes" id="UP001056120"/>
    </source>
</evidence>
<reference evidence="2" key="1">
    <citation type="journal article" date="2022" name="Mol. Ecol. Resour.">
        <title>The genomes of chicory, endive, great burdock and yacon provide insights into Asteraceae palaeo-polyploidization history and plant inulin production.</title>
        <authorList>
            <person name="Fan W."/>
            <person name="Wang S."/>
            <person name="Wang H."/>
            <person name="Wang A."/>
            <person name="Jiang F."/>
            <person name="Liu H."/>
            <person name="Zhao H."/>
            <person name="Xu D."/>
            <person name="Zhang Y."/>
        </authorList>
    </citation>
    <scope>NUCLEOTIDE SEQUENCE [LARGE SCALE GENOMIC DNA]</scope>
    <source>
        <strain evidence="2">cv. Yunnan</strain>
    </source>
</reference>